<evidence type="ECO:0000313" key="2">
    <source>
        <dbReference type="Proteomes" id="UP000248057"/>
    </source>
</evidence>
<dbReference type="EMBL" id="QJKD01000008">
    <property type="protein sequence ID" value="PXX51954.1"/>
    <property type="molecule type" value="Genomic_DNA"/>
</dbReference>
<reference evidence="1 2" key="1">
    <citation type="submission" date="2018-05" db="EMBL/GenBank/DDBJ databases">
        <title>Genomic Encyclopedia of Type Strains, Phase IV (KMG-IV): sequencing the most valuable type-strain genomes for metagenomic binning, comparative biology and taxonomic classification.</title>
        <authorList>
            <person name="Goeker M."/>
        </authorList>
    </citation>
    <scope>NUCLEOTIDE SEQUENCE [LARGE SCALE GENOMIC DNA]</scope>
    <source>
        <strain evidence="1 2">DSM 24995</strain>
    </source>
</reference>
<gene>
    <name evidence="1" type="ORF">DFR60_10837</name>
</gene>
<sequence>MGCFSWRFADKNNKRRLKIDRAAYVMCPDGGILYEPCYNGYGDFAGKDIYDLVADWNRKFLSQNPYFVIKSIGREISSYNWYLYYANLELSPKEIERRLREDRIWNSCTEYRDIGICIACEDEDNAALPYPIKICQSKPVGTVAYYQGLPASEVDPYRGD</sequence>
<keyword evidence="2" id="KW-1185">Reference proteome</keyword>
<name>A0A2V3Y1V9_9FIRM</name>
<evidence type="ECO:0000313" key="1">
    <source>
        <dbReference type="EMBL" id="PXX51954.1"/>
    </source>
</evidence>
<dbReference type="AlphaFoldDB" id="A0A2V3Y1V9"/>
<dbReference type="Proteomes" id="UP000248057">
    <property type="component" value="Unassembled WGS sequence"/>
</dbReference>
<protein>
    <submittedName>
        <fullName evidence="1">Uncharacterized protein</fullName>
    </submittedName>
</protein>
<comment type="caution">
    <text evidence="1">The sequence shown here is derived from an EMBL/GenBank/DDBJ whole genome shotgun (WGS) entry which is preliminary data.</text>
</comment>
<accession>A0A2V3Y1V9</accession>
<organism evidence="1 2">
    <name type="scientific">Hungatella effluvii</name>
    <dbReference type="NCBI Taxonomy" id="1096246"/>
    <lineage>
        <taxon>Bacteria</taxon>
        <taxon>Bacillati</taxon>
        <taxon>Bacillota</taxon>
        <taxon>Clostridia</taxon>
        <taxon>Lachnospirales</taxon>
        <taxon>Lachnospiraceae</taxon>
        <taxon>Hungatella</taxon>
    </lineage>
</organism>
<proteinExistence type="predicted"/>